<gene>
    <name evidence="1" type="ORF">CEXT_661181</name>
</gene>
<evidence type="ECO:0000313" key="2">
    <source>
        <dbReference type="Proteomes" id="UP001054945"/>
    </source>
</evidence>
<dbReference type="AlphaFoldDB" id="A0AAV4S8G6"/>
<protein>
    <submittedName>
        <fullName evidence="1">Uncharacterized protein</fullName>
    </submittedName>
</protein>
<proteinExistence type="predicted"/>
<organism evidence="1 2">
    <name type="scientific">Caerostris extrusa</name>
    <name type="common">Bark spider</name>
    <name type="synonym">Caerostris bankana</name>
    <dbReference type="NCBI Taxonomy" id="172846"/>
    <lineage>
        <taxon>Eukaryota</taxon>
        <taxon>Metazoa</taxon>
        <taxon>Ecdysozoa</taxon>
        <taxon>Arthropoda</taxon>
        <taxon>Chelicerata</taxon>
        <taxon>Arachnida</taxon>
        <taxon>Araneae</taxon>
        <taxon>Araneomorphae</taxon>
        <taxon>Entelegynae</taxon>
        <taxon>Araneoidea</taxon>
        <taxon>Araneidae</taxon>
        <taxon>Caerostris</taxon>
    </lineage>
</organism>
<dbReference type="EMBL" id="BPLR01009036">
    <property type="protein sequence ID" value="GIY29214.1"/>
    <property type="molecule type" value="Genomic_DNA"/>
</dbReference>
<keyword evidence="2" id="KW-1185">Reference proteome</keyword>
<accession>A0AAV4S8G6</accession>
<sequence>MPGHRRLLQFRKTDEIPKGLINGLRKIRLVSLSISVVKRIHFIQKGAVVEKIVQRKVESHSRGAVETRGSLVCVRTVHSSTSWVIDLNSLPWSDCCMCNISWMFTFQPGPLSISHQQLPRLAPIKKTAFELIASKLPFAVMSARVMWKTE</sequence>
<evidence type="ECO:0000313" key="1">
    <source>
        <dbReference type="EMBL" id="GIY29214.1"/>
    </source>
</evidence>
<comment type="caution">
    <text evidence="1">The sequence shown here is derived from an EMBL/GenBank/DDBJ whole genome shotgun (WGS) entry which is preliminary data.</text>
</comment>
<name>A0AAV4S8G6_CAEEX</name>
<dbReference type="Proteomes" id="UP001054945">
    <property type="component" value="Unassembled WGS sequence"/>
</dbReference>
<reference evidence="1 2" key="1">
    <citation type="submission" date="2021-06" db="EMBL/GenBank/DDBJ databases">
        <title>Caerostris extrusa draft genome.</title>
        <authorList>
            <person name="Kono N."/>
            <person name="Arakawa K."/>
        </authorList>
    </citation>
    <scope>NUCLEOTIDE SEQUENCE [LARGE SCALE GENOMIC DNA]</scope>
</reference>